<dbReference type="InterPro" id="IPR001137">
    <property type="entry name" value="Glyco_hydro_11"/>
</dbReference>
<evidence type="ECO:0000256" key="1">
    <source>
        <dbReference type="ARBA" id="ARBA00000681"/>
    </source>
</evidence>
<keyword evidence="9 13" id="KW-0378">Hydrolase</keyword>
<organism evidence="17 18">
    <name type="scientific">Oidiodendron maius (strain Zn)</name>
    <dbReference type="NCBI Taxonomy" id="913774"/>
    <lineage>
        <taxon>Eukaryota</taxon>
        <taxon>Fungi</taxon>
        <taxon>Dikarya</taxon>
        <taxon>Ascomycota</taxon>
        <taxon>Pezizomycotina</taxon>
        <taxon>Leotiomycetes</taxon>
        <taxon>Leotiomycetes incertae sedis</taxon>
        <taxon>Myxotrichaceae</taxon>
        <taxon>Oidiodendron</taxon>
    </lineage>
</organism>
<evidence type="ECO:0000256" key="15">
    <source>
        <dbReference type="SAM" id="SignalP"/>
    </source>
</evidence>
<dbReference type="GO" id="GO:0045493">
    <property type="term" value="P:xylan catabolic process"/>
    <property type="evidence" value="ECO:0007669"/>
    <property type="project" value="UniProtKB-UniRule"/>
</dbReference>
<comment type="catalytic activity">
    <reaction evidence="1 13 14">
        <text>Endohydrolysis of (1-&gt;4)-beta-D-xylosidic linkages in xylans.</text>
        <dbReference type="EC" id="3.2.1.8"/>
    </reaction>
</comment>
<evidence type="ECO:0000256" key="6">
    <source>
        <dbReference type="ARBA" id="ARBA00022525"/>
    </source>
</evidence>
<feature type="active site" description="Nucleophile" evidence="13">
    <location>
        <position position="127"/>
    </location>
</feature>
<dbReference type="HOGENOM" id="CLU_052631_0_2_1"/>
<gene>
    <name evidence="17" type="ORF">OIDMADRAFT_75214</name>
</gene>
<dbReference type="PROSITE" id="PS00776">
    <property type="entry name" value="GH11_1"/>
    <property type="match status" value="1"/>
</dbReference>
<dbReference type="InterPro" id="IPR018208">
    <property type="entry name" value="GH11_AS_1"/>
</dbReference>
<dbReference type="InterPro" id="IPR033123">
    <property type="entry name" value="GH11_dom"/>
</dbReference>
<reference evidence="18" key="2">
    <citation type="submission" date="2015-01" db="EMBL/GenBank/DDBJ databases">
        <title>Evolutionary Origins and Diversification of the Mycorrhizal Mutualists.</title>
        <authorList>
            <consortium name="DOE Joint Genome Institute"/>
            <consortium name="Mycorrhizal Genomics Consortium"/>
            <person name="Kohler A."/>
            <person name="Kuo A."/>
            <person name="Nagy L.G."/>
            <person name="Floudas D."/>
            <person name="Copeland A."/>
            <person name="Barry K.W."/>
            <person name="Cichocki N."/>
            <person name="Veneault-Fourrey C."/>
            <person name="LaButti K."/>
            <person name="Lindquist E.A."/>
            <person name="Lipzen A."/>
            <person name="Lundell T."/>
            <person name="Morin E."/>
            <person name="Murat C."/>
            <person name="Riley R."/>
            <person name="Ohm R."/>
            <person name="Sun H."/>
            <person name="Tunlid A."/>
            <person name="Henrissat B."/>
            <person name="Grigoriev I.V."/>
            <person name="Hibbett D.S."/>
            <person name="Martin F."/>
        </authorList>
    </citation>
    <scope>NUCLEOTIDE SEQUENCE [LARGE SCALE GENOMIC DNA]</scope>
    <source>
        <strain evidence="18">Zn</strain>
    </source>
</reference>
<dbReference type="PRINTS" id="PR00911">
    <property type="entry name" value="GLHYDRLASE11"/>
</dbReference>
<evidence type="ECO:0000256" key="10">
    <source>
        <dbReference type="ARBA" id="ARBA00023277"/>
    </source>
</evidence>
<name>A0A0C3GQT2_OIDMZ</name>
<feature type="domain" description="GH11" evidence="16">
    <location>
        <begin position="43"/>
        <end position="229"/>
    </location>
</feature>
<evidence type="ECO:0000256" key="8">
    <source>
        <dbReference type="ARBA" id="ARBA00022729"/>
    </source>
</evidence>
<evidence type="ECO:0000256" key="12">
    <source>
        <dbReference type="ARBA" id="ARBA00023326"/>
    </source>
</evidence>
<dbReference type="InParanoid" id="A0A0C3GQT2"/>
<dbReference type="GO" id="GO:0005576">
    <property type="term" value="C:extracellular region"/>
    <property type="evidence" value="ECO:0007669"/>
    <property type="project" value="UniProtKB-SubCell"/>
</dbReference>
<dbReference type="InterPro" id="IPR013320">
    <property type="entry name" value="ConA-like_dom_sf"/>
</dbReference>
<evidence type="ECO:0000256" key="5">
    <source>
        <dbReference type="ARBA" id="ARBA00012590"/>
    </source>
</evidence>
<reference evidence="17 18" key="1">
    <citation type="submission" date="2014-04" db="EMBL/GenBank/DDBJ databases">
        <authorList>
            <consortium name="DOE Joint Genome Institute"/>
            <person name="Kuo A."/>
            <person name="Martino E."/>
            <person name="Perotto S."/>
            <person name="Kohler A."/>
            <person name="Nagy L.G."/>
            <person name="Floudas D."/>
            <person name="Copeland A."/>
            <person name="Barry K.W."/>
            <person name="Cichocki N."/>
            <person name="Veneault-Fourrey C."/>
            <person name="LaButti K."/>
            <person name="Lindquist E.A."/>
            <person name="Lipzen A."/>
            <person name="Lundell T."/>
            <person name="Morin E."/>
            <person name="Murat C."/>
            <person name="Sun H."/>
            <person name="Tunlid A."/>
            <person name="Henrissat B."/>
            <person name="Grigoriev I.V."/>
            <person name="Hibbett D.S."/>
            <person name="Martin F."/>
            <person name="Nordberg H.P."/>
            <person name="Cantor M.N."/>
            <person name="Hua S.X."/>
        </authorList>
    </citation>
    <scope>NUCLEOTIDE SEQUENCE [LARGE SCALE GENOMIC DNA]</scope>
    <source>
        <strain evidence="17 18">Zn</strain>
    </source>
</reference>
<dbReference type="Proteomes" id="UP000054321">
    <property type="component" value="Unassembled WGS sequence"/>
</dbReference>
<evidence type="ECO:0000256" key="14">
    <source>
        <dbReference type="RuleBase" id="RU362015"/>
    </source>
</evidence>
<dbReference type="OrthoDB" id="2115822at2759"/>
<dbReference type="AlphaFoldDB" id="A0A0C3GQT2"/>
<feature type="chain" id="PRO_5002164672" description="Endo-1,4-beta-xylanase" evidence="15">
    <location>
        <begin position="20"/>
        <end position="230"/>
    </location>
</feature>
<dbReference type="InterPro" id="IPR013319">
    <property type="entry name" value="GH11/12"/>
</dbReference>
<evidence type="ECO:0000256" key="13">
    <source>
        <dbReference type="PROSITE-ProRule" id="PRU01097"/>
    </source>
</evidence>
<proteinExistence type="inferred from homology"/>
<evidence type="ECO:0000256" key="9">
    <source>
        <dbReference type="ARBA" id="ARBA00022801"/>
    </source>
</evidence>
<dbReference type="EMBL" id="KN832893">
    <property type="protein sequence ID" value="KIM93694.1"/>
    <property type="molecule type" value="Genomic_DNA"/>
</dbReference>
<dbReference type="PANTHER" id="PTHR46828">
    <property type="entry name" value="ENDO-1,4-BETA-XYLANASE A-RELATED"/>
    <property type="match status" value="1"/>
</dbReference>
<evidence type="ECO:0000256" key="7">
    <source>
        <dbReference type="ARBA" id="ARBA00022651"/>
    </source>
</evidence>
<evidence type="ECO:0000313" key="17">
    <source>
        <dbReference type="EMBL" id="KIM93694.1"/>
    </source>
</evidence>
<keyword evidence="18" id="KW-1185">Reference proteome</keyword>
<keyword evidence="12 13" id="KW-0624">Polysaccharide degradation</keyword>
<evidence type="ECO:0000256" key="2">
    <source>
        <dbReference type="ARBA" id="ARBA00004613"/>
    </source>
</evidence>
<protein>
    <recommendedName>
        <fullName evidence="5 13">Endo-1,4-beta-xylanase</fullName>
        <ecNumber evidence="5 13">3.2.1.8</ecNumber>
    </recommendedName>
</protein>
<evidence type="ECO:0000256" key="4">
    <source>
        <dbReference type="ARBA" id="ARBA00007792"/>
    </source>
</evidence>
<dbReference type="UniPathway" id="UPA00114"/>
<evidence type="ECO:0000259" key="16">
    <source>
        <dbReference type="PROSITE" id="PS51761"/>
    </source>
</evidence>
<dbReference type="GO" id="GO:0031176">
    <property type="term" value="F:endo-1,4-beta-xylanase activity"/>
    <property type="evidence" value="ECO:0007669"/>
    <property type="project" value="UniProtKB-UniRule"/>
</dbReference>
<feature type="active site" description="Proton donor" evidence="13">
    <location>
        <position position="216"/>
    </location>
</feature>
<feature type="signal peptide" evidence="15">
    <location>
        <begin position="1"/>
        <end position="19"/>
    </location>
</feature>
<keyword evidence="8 15" id="KW-0732">Signal</keyword>
<accession>A0A0C3GQT2</accession>
<dbReference type="SUPFAM" id="SSF49899">
    <property type="entry name" value="Concanavalin A-like lectins/glucanases"/>
    <property type="match status" value="1"/>
</dbReference>
<dbReference type="PROSITE" id="PS51761">
    <property type="entry name" value="GH11_3"/>
    <property type="match status" value="1"/>
</dbReference>
<sequence>MAVFSRLAVALSVAAATLAAPTADPQLEERGPYNFVLGSDHPLMIARNLTARSNTNYNQDYTTGGSVNFSPGSNQFSVNWNTQNDFVVGVGWNPGTTAPITHSGSFSVSSGLGSLSVYGWTTNPLVEYYVMECNVGISTGGSQKGTVTSDGATYTIWENQRVNEPSIEGTSTFNQYISIRNGCTSSGTVTVANHFNAWASHGMNLGSMNFQVIAVESWSGSGTASQSVSN</sequence>
<dbReference type="EC" id="3.2.1.8" evidence="5 13"/>
<dbReference type="Pfam" id="PF00457">
    <property type="entry name" value="Glyco_hydro_11"/>
    <property type="match status" value="1"/>
</dbReference>
<evidence type="ECO:0000313" key="18">
    <source>
        <dbReference type="Proteomes" id="UP000054321"/>
    </source>
</evidence>
<evidence type="ECO:0000256" key="3">
    <source>
        <dbReference type="ARBA" id="ARBA00004851"/>
    </source>
</evidence>
<dbReference type="PANTHER" id="PTHR46828:SF4">
    <property type="entry name" value="ENDO-1,4-BETA-XYLANASE"/>
    <property type="match status" value="1"/>
</dbReference>
<keyword evidence="11 13" id="KW-0326">Glycosidase</keyword>
<feature type="non-terminal residue" evidence="17">
    <location>
        <position position="230"/>
    </location>
</feature>
<keyword evidence="7 13" id="KW-0858">Xylan degradation</keyword>
<keyword evidence="10 13" id="KW-0119">Carbohydrate metabolism</keyword>
<keyword evidence="6" id="KW-0964">Secreted</keyword>
<dbReference type="Gene3D" id="2.60.120.180">
    <property type="match status" value="1"/>
</dbReference>
<comment type="subcellular location">
    <subcellularLocation>
        <location evidence="2">Secreted</location>
    </subcellularLocation>
</comment>
<comment type="similarity">
    <text evidence="4 13 14">Belongs to the glycosyl hydrolase 11 (cellulase G) family.</text>
</comment>
<comment type="pathway">
    <text evidence="3 13 14">Glycan degradation; xylan degradation.</text>
</comment>
<evidence type="ECO:0000256" key="11">
    <source>
        <dbReference type="ARBA" id="ARBA00023295"/>
    </source>
</evidence>